<evidence type="ECO:0000313" key="3">
    <source>
        <dbReference type="Proteomes" id="UP000488956"/>
    </source>
</evidence>
<dbReference type="PANTHER" id="PTHR40866:SF1">
    <property type="entry name" value="BED-TYPE DOMAIN-CONTAINING PROTEIN"/>
    <property type="match status" value="1"/>
</dbReference>
<evidence type="ECO:0000256" key="1">
    <source>
        <dbReference type="SAM" id="MobiDB-lite"/>
    </source>
</evidence>
<organism evidence="2 3">
    <name type="scientific">Phytophthora fragariae</name>
    <dbReference type="NCBI Taxonomy" id="53985"/>
    <lineage>
        <taxon>Eukaryota</taxon>
        <taxon>Sar</taxon>
        <taxon>Stramenopiles</taxon>
        <taxon>Oomycota</taxon>
        <taxon>Peronosporomycetes</taxon>
        <taxon>Peronosporales</taxon>
        <taxon>Peronosporaceae</taxon>
        <taxon>Phytophthora</taxon>
    </lineage>
</organism>
<reference evidence="2 3" key="1">
    <citation type="submission" date="2018-09" db="EMBL/GenBank/DDBJ databases">
        <title>Genomic investigation of the strawberry pathogen Phytophthora fragariae indicates pathogenicity is determined by transcriptional variation in three key races.</title>
        <authorList>
            <person name="Adams T.M."/>
            <person name="Armitage A.D."/>
            <person name="Sobczyk M.K."/>
            <person name="Bates H.J."/>
            <person name="Dunwell J.M."/>
            <person name="Nellist C.F."/>
            <person name="Harrison R.J."/>
        </authorList>
    </citation>
    <scope>NUCLEOTIDE SEQUENCE [LARGE SCALE GENOMIC DNA]</scope>
    <source>
        <strain evidence="2 3">ONT-3</strain>
    </source>
</reference>
<gene>
    <name evidence="2" type="ORF">PF010_g15357</name>
</gene>
<name>A0A6G0KU79_9STRA</name>
<feature type="region of interest" description="Disordered" evidence="1">
    <location>
        <begin position="153"/>
        <end position="177"/>
    </location>
</feature>
<proteinExistence type="predicted"/>
<accession>A0A6G0KU79</accession>
<dbReference type="Proteomes" id="UP000488956">
    <property type="component" value="Unassembled WGS sequence"/>
</dbReference>
<protein>
    <submittedName>
        <fullName evidence="2">Uncharacterized protein</fullName>
    </submittedName>
</protein>
<dbReference type="AlphaFoldDB" id="A0A6G0KU79"/>
<comment type="caution">
    <text evidence="2">The sequence shown here is derived from an EMBL/GenBank/DDBJ whole genome shotgun (WGS) entry which is preliminary data.</text>
</comment>
<sequence>MKNADIVKMLFEDPTATERTCSLCNEVAKQKKQSGIMIVHQHAADTYGWAKLVALKNFPFAHVDDPAIHSRMTFAALRKLQRHDMTAATVRGIFDVVVDDYGNMERYLKSNANIVECPEFERGLANVQAGMESSLSRGERKFLHRILVESQAGPRQTTAAATEKKSKRKRATEVLDETAKKPASKLIYNPSTSTLAGFPQRLLKLNGSFSPSIALWDTCTRMFPR</sequence>
<evidence type="ECO:0000313" key="2">
    <source>
        <dbReference type="EMBL" id="KAE9098983.1"/>
    </source>
</evidence>
<dbReference type="PANTHER" id="PTHR40866">
    <property type="entry name" value="BED-TYPE DOMAIN-CONTAINING PROTEIN"/>
    <property type="match status" value="1"/>
</dbReference>
<dbReference type="EMBL" id="QXFX01000997">
    <property type="protein sequence ID" value="KAE9098983.1"/>
    <property type="molecule type" value="Genomic_DNA"/>
</dbReference>